<keyword evidence="5" id="KW-0460">Magnesium</keyword>
<feature type="domain" description="Nudix hydrolase" evidence="7">
    <location>
        <begin position="141"/>
        <end position="264"/>
    </location>
</feature>
<proteinExistence type="predicted"/>
<accession>A0ABW2QTL3</accession>
<gene>
    <name evidence="8" type="primary">nudC</name>
    <name evidence="8" type="ORF">ACFQNF_04160</name>
</gene>
<dbReference type="Pfam" id="PF00293">
    <property type="entry name" value="NUDIX"/>
    <property type="match status" value="1"/>
</dbReference>
<dbReference type="CDD" id="cd03429">
    <property type="entry name" value="NUDIX_NADH_pyrophosphatase_Nudt13"/>
    <property type="match status" value="1"/>
</dbReference>
<dbReference type="Proteomes" id="UP001596473">
    <property type="component" value="Unassembled WGS sequence"/>
</dbReference>
<dbReference type="Gene3D" id="3.90.79.20">
    <property type="match status" value="1"/>
</dbReference>
<dbReference type="EC" id="3.6.1.22" evidence="2"/>
<dbReference type="SUPFAM" id="SSF55811">
    <property type="entry name" value="Nudix"/>
    <property type="match status" value="2"/>
</dbReference>
<dbReference type="RefSeq" id="WP_380186310.1">
    <property type="nucleotide sequence ID" value="NZ_JBHTBQ010000006.1"/>
</dbReference>
<comment type="caution">
    <text evidence="8">The sequence shown here is derived from an EMBL/GenBank/DDBJ whole genome shotgun (WGS) entry which is preliminary data.</text>
</comment>
<dbReference type="InterPro" id="IPR015797">
    <property type="entry name" value="NUDIX_hydrolase-like_dom_sf"/>
</dbReference>
<keyword evidence="6" id="KW-0520">NAD</keyword>
<dbReference type="InterPro" id="IPR000086">
    <property type="entry name" value="NUDIX_hydrolase_dom"/>
</dbReference>
<dbReference type="PANTHER" id="PTHR11383:SF3">
    <property type="entry name" value="NAD(P)H PYROPHOSPHATASE NUDT13, MITOCHONDRIAL"/>
    <property type="match status" value="1"/>
</dbReference>
<evidence type="ECO:0000259" key="7">
    <source>
        <dbReference type="PROSITE" id="PS51462"/>
    </source>
</evidence>
<dbReference type="PANTHER" id="PTHR11383">
    <property type="entry name" value="NUCLEOSIDE DIPHOSPHATE-LINKED MOIETY X MOTIF 13"/>
    <property type="match status" value="1"/>
</dbReference>
<evidence type="ECO:0000256" key="2">
    <source>
        <dbReference type="ARBA" id="ARBA00012381"/>
    </source>
</evidence>
<comment type="cofactor">
    <cofactor evidence="1">
        <name>Mg(2+)</name>
        <dbReference type="ChEBI" id="CHEBI:18420"/>
    </cofactor>
</comment>
<evidence type="ECO:0000256" key="5">
    <source>
        <dbReference type="ARBA" id="ARBA00022842"/>
    </source>
</evidence>
<dbReference type="NCBIfam" id="NF001299">
    <property type="entry name" value="PRK00241.1"/>
    <property type="match status" value="1"/>
</dbReference>
<evidence type="ECO:0000256" key="3">
    <source>
        <dbReference type="ARBA" id="ARBA00022723"/>
    </source>
</evidence>
<dbReference type="Gene3D" id="3.90.79.10">
    <property type="entry name" value="Nucleoside Triphosphate Pyrophosphohydrolase"/>
    <property type="match status" value="1"/>
</dbReference>
<name>A0ABW2QTL3_9NEIS</name>
<dbReference type="EMBL" id="JBHTBQ010000006">
    <property type="protein sequence ID" value="MFC7419066.1"/>
    <property type="molecule type" value="Genomic_DNA"/>
</dbReference>
<protein>
    <recommendedName>
        <fullName evidence="2">NAD(+) diphosphatase</fullName>
        <ecNumber evidence="2">3.6.1.22</ecNumber>
    </recommendedName>
</protein>
<reference evidence="9" key="1">
    <citation type="journal article" date="2019" name="Int. J. Syst. Evol. Microbiol.">
        <title>The Global Catalogue of Microorganisms (GCM) 10K type strain sequencing project: providing services to taxonomists for standard genome sequencing and annotation.</title>
        <authorList>
            <consortium name="The Broad Institute Genomics Platform"/>
            <consortium name="The Broad Institute Genome Sequencing Center for Infectious Disease"/>
            <person name="Wu L."/>
            <person name="Ma J."/>
        </authorList>
    </citation>
    <scope>NUCLEOTIDE SEQUENCE [LARGE SCALE GENOMIC DNA]</scope>
    <source>
        <strain evidence="9">CCUG 62945</strain>
    </source>
</reference>
<evidence type="ECO:0000256" key="1">
    <source>
        <dbReference type="ARBA" id="ARBA00001946"/>
    </source>
</evidence>
<keyword evidence="9" id="KW-1185">Reference proteome</keyword>
<evidence type="ECO:0000313" key="8">
    <source>
        <dbReference type="EMBL" id="MFC7419066.1"/>
    </source>
</evidence>
<organism evidence="8 9">
    <name type="scientific">Iodobacter arcticus</name>
    <dbReference type="NCBI Taxonomy" id="590593"/>
    <lineage>
        <taxon>Bacteria</taxon>
        <taxon>Pseudomonadati</taxon>
        <taxon>Pseudomonadota</taxon>
        <taxon>Betaproteobacteria</taxon>
        <taxon>Neisseriales</taxon>
        <taxon>Chitinibacteraceae</taxon>
        <taxon>Iodobacter</taxon>
    </lineage>
</organism>
<evidence type="ECO:0000256" key="6">
    <source>
        <dbReference type="ARBA" id="ARBA00023027"/>
    </source>
</evidence>
<dbReference type="Pfam" id="PF09297">
    <property type="entry name" value="Zn_ribbon_NUD"/>
    <property type="match status" value="1"/>
</dbReference>
<dbReference type="InterPro" id="IPR015375">
    <property type="entry name" value="NADH_PPase-like_N"/>
</dbReference>
<dbReference type="InterPro" id="IPR049734">
    <property type="entry name" value="NudC-like_C"/>
</dbReference>
<evidence type="ECO:0000313" key="9">
    <source>
        <dbReference type="Proteomes" id="UP001596473"/>
    </source>
</evidence>
<keyword evidence="4 8" id="KW-0378">Hydrolase</keyword>
<dbReference type="InterPro" id="IPR015376">
    <property type="entry name" value="Znr_NADH_PPase"/>
</dbReference>
<evidence type="ECO:0000256" key="4">
    <source>
        <dbReference type="ARBA" id="ARBA00022801"/>
    </source>
</evidence>
<dbReference type="Pfam" id="PF09296">
    <property type="entry name" value="NUDIX-like"/>
    <property type="match status" value="1"/>
</dbReference>
<keyword evidence="3" id="KW-0479">Metal-binding</keyword>
<sequence length="273" mass="30199">MLPIEFIPEYKHLTLSANSLCLAFIGDQLLVYPDGRLPVASDLPPHDGAEISVQIGSVTEQACVLMAWHKDTPHAAELQAIGLRAAWGLIEESHYWIAARAQQLLTFDRQHRFCGCCGTATIRMSRETARECPACLHRAYPRISPAIMVLIKKDQQLLLARSPHFRPGVYSALAGFVEAGESCEEAIFREIYEEVGVKVSNLSWFGSQSHPFPHSLMLAFIADYVSGEIIPQEGEIEDAQWFSLENLPELPSKASIAYHLIQAGLAKISTAEA</sequence>
<dbReference type="GO" id="GO:0016787">
    <property type="term" value="F:hydrolase activity"/>
    <property type="evidence" value="ECO:0007669"/>
    <property type="project" value="UniProtKB-KW"/>
</dbReference>
<dbReference type="PROSITE" id="PS00893">
    <property type="entry name" value="NUDIX_BOX"/>
    <property type="match status" value="1"/>
</dbReference>
<dbReference type="InterPro" id="IPR020084">
    <property type="entry name" value="NUDIX_hydrolase_CS"/>
</dbReference>
<dbReference type="PROSITE" id="PS51462">
    <property type="entry name" value="NUDIX"/>
    <property type="match status" value="1"/>
</dbReference>